<evidence type="ECO:0000313" key="3">
    <source>
        <dbReference type="EMBL" id="GAA4502616.1"/>
    </source>
</evidence>
<dbReference type="SUPFAM" id="SSF53271">
    <property type="entry name" value="PRTase-like"/>
    <property type="match status" value="1"/>
</dbReference>
<dbReference type="Proteomes" id="UP001501243">
    <property type="component" value="Unassembled WGS sequence"/>
</dbReference>
<comment type="caution">
    <text evidence="3">The sequence shown here is derived from an EMBL/GenBank/DDBJ whole genome shotgun (WGS) entry which is preliminary data.</text>
</comment>
<dbReference type="PANTHER" id="PTHR47505:SF1">
    <property type="entry name" value="DNA UTILIZATION PROTEIN YHGH"/>
    <property type="match status" value="1"/>
</dbReference>
<protein>
    <submittedName>
        <fullName evidence="3">ComF family protein</fullName>
    </submittedName>
</protein>
<evidence type="ECO:0000259" key="2">
    <source>
        <dbReference type="Pfam" id="PF00156"/>
    </source>
</evidence>
<dbReference type="RefSeq" id="WP_236018456.1">
    <property type="nucleotide sequence ID" value="NZ_BAABGQ010000006.1"/>
</dbReference>
<gene>
    <name evidence="3" type="ORF">GCM10023172_26190</name>
</gene>
<dbReference type="PANTHER" id="PTHR47505">
    <property type="entry name" value="DNA UTILIZATION PROTEIN YHGH"/>
    <property type="match status" value="1"/>
</dbReference>
<dbReference type="InterPro" id="IPR000836">
    <property type="entry name" value="PRTase_dom"/>
</dbReference>
<evidence type="ECO:0000256" key="1">
    <source>
        <dbReference type="ARBA" id="ARBA00008007"/>
    </source>
</evidence>
<name>A0ABP8QFY6_9BACT</name>
<dbReference type="InterPro" id="IPR051910">
    <property type="entry name" value="ComF/GntX_DNA_util-trans"/>
</dbReference>
<dbReference type="InterPro" id="IPR029057">
    <property type="entry name" value="PRTase-like"/>
</dbReference>
<dbReference type="EMBL" id="BAABGQ010000006">
    <property type="protein sequence ID" value="GAA4502616.1"/>
    <property type="molecule type" value="Genomic_DNA"/>
</dbReference>
<accession>A0ABP8QFY6</accession>
<dbReference type="CDD" id="cd06223">
    <property type="entry name" value="PRTases_typeI"/>
    <property type="match status" value="1"/>
</dbReference>
<evidence type="ECO:0000313" key="4">
    <source>
        <dbReference type="Proteomes" id="UP001501243"/>
    </source>
</evidence>
<comment type="similarity">
    <text evidence="1">Belongs to the ComF/GntX family.</text>
</comment>
<keyword evidence="4" id="KW-1185">Reference proteome</keyword>
<dbReference type="Gene3D" id="3.40.50.2020">
    <property type="match status" value="1"/>
</dbReference>
<feature type="domain" description="Phosphoribosyltransferase" evidence="2">
    <location>
        <begin position="200"/>
        <end position="254"/>
    </location>
</feature>
<sequence>MNVNLAIGSCCLKTNLQLPNRFTTEMMLRPLLADLATLFFPRPCLACRAPLVAGEEYVCTGCRAELPYTDYHLLPPDQNPLARRFWGRLPVQHTLSYLRFLRHGRVQKLLHQLKYQGQSQVGHALGALYGAELVSTDLAAQFDLVVPVPLHRRKLARRGYNQAEAFSTGLAAALACPSHAQVLRRTEHTASQTRKGRAARWQNVATVFEVAEPQAVLGCHVLLVDDVLTTGATLEACGAALLAAGARAVSIATIACAE</sequence>
<proteinExistence type="inferred from homology"/>
<dbReference type="Pfam" id="PF00156">
    <property type="entry name" value="Pribosyltran"/>
    <property type="match status" value="1"/>
</dbReference>
<reference evidence="4" key="1">
    <citation type="journal article" date="2019" name="Int. J. Syst. Evol. Microbiol.">
        <title>The Global Catalogue of Microorganisms (GCM) 10K type strain sequencing project: providing services to taxonomists for standard genome sequencing and annotation.</title>
        <authorList>
            <consortium name="The Broad Institute Genomics Platform"/>
            <consortium name="The Broad Institute Genome Sequencing Center for Infectious Disease"/>
            <person name="Wu L."/>
            <person name="Ma J."/>
        </authorList>
    </citation>
    <scope>NUCLEOTIDE SEQUENCE [LARGE SCALE GENOMIC DNA]</scope>
    <source>
        <strain evidence="4">JCM 17841</strain>
    </source>
</reference>
<organism evidence="3 4">
    <name type="scientific">Hymenobacter ginsengisoli</name>
    <dbReference type="NCBI Taxonomy" id="1051626"/>
    <lineage>
        <taxon>Bacteria</taxon>
        <taxon>Pseudomonadati</taxon>
        <taxon>Bacteroidota</taxon>
        <taxon>Cytophagia</taxon>
        <taxon>Cytophagales</taxon>
        <taxon>Hymenobacteraceae</taxon>
        <taxon>Hymenobacter</taxon>
    </lineage>
</organism>